<accession>A0A8S2D074</accession>
<dbReference type="Proteomes" id="UP000677228">
    <property type="component" value="Unassembled WGS sequence"/>
</dbReference>
<dbReference type="InterPro" id="IPR029060">
    <property type="entry name" value="PIN-like_dom_sf"/>
</dbReference>
<feature type="compositionally biased region" description="Polar residues" evidence="1">
    <location>
        <begin position="360"/>
        <end position="369"/>
    </location>
</feature>
<comment type="caution">
    <text evidence="2">The sequence shown here is derived from an EMBL/GenBank/DDBJ whole genome shotgun (WGS) entry which is preliminary data.</text>
</comment>
<dbReference type="EMBL" id="CAJOBA010002174">
    <property type="protein sequence ID" value="CAF3633373.1"/>
    <property type="molecule type" value="Genomic_DNA"/>
</dbReference>
<feature type="region of interest" description="Disordered" evidence="1">
    <location>
        <begin position="360"/>
        <end position="379"/>
    </location>
</feature>
<evidence type="ECO:0000256" key="1">
    <source>
        <dbReference type="SAM" id="MobiDB-lite"/>
    </source>
</evidence>
<evidence type="ECO:0000313" key="4">
    <source>
        <dbReference type="Proteomes" id="UP000677228"/>
    </source>
</evidence>
<organism evidence="2 4">
    <name type="scientific">Didymodactylos carnosus</name>
    <dbReference type="NCBI Taxonomy" id="1234261"/>
    <lineage>
        <taxon>Eukaryota</taxon>
        <taxon>Metazoa</taxon>
        <taxon>Spiralia</taxon>
        <taxon>Gnathifera</taxon>
        <taxon>Rotifera</taxon>
        <taxon>Eurotatoria</taxon>
        <taxon>Bdelloidea</taxon>
        <taxon>Philodinida</taxon>
        <taxon>Philodinidae</taxon>
        <taxon>Didymodactylos</taxon>
    </lineage>
</organism>
<evidence type="ECO:0000313" key="3">
    <source>
        <dbReference type="EMBL" id="CAF3633373.1"/>
    </source>
</evidence>
<proteinExistence type="predicted"/>
<dbReference type="EMBL" id="CAJNOK010002174">
    <property type="protein sequence ID" value="CAF0848131.1"/>
    <property type="molecule type" value="Genomic_DNA"/>
</dbReference>
<protein>
    <submittedName>
        <fullName evidence="2">Uncharacterized protein</fullName>
    </submittedName>
</protein>
<dbReference type="AlphaFoldDB" id="A0A8S2D074"/>
<feature type="region of interest" description="Disordered" evidence="1">
    <location>
        <begin position="296"/>
        <end position="316"/>
    </location>
</feature>
<name>A0A8S2D074_9BILA</name>
<dbReference type="SUPFAM" id="SSF88723">
    <property type="entry name" value="PIN domain-like"/>
    <property type="match status" value="1"/>
</dbReference>
<reference evidence="2" key="1">
    <citation type="submission" date="2021-02" db="EMBL/GenBank/DDBJ databases">
        <authorList>
            <person name="Nowell W R."/>
        </authorList>
    </citation>
    <scope>NUCLEOTIDE SEQUENCE</scope>
</reference>
<dbReference type="Proteomes" id="UP000682733">
    <property type="component" value="Unassembled WGS sequence"/>
</dbReference>
<gene>
    <name evidence="2" type="ORF">OVA965_LOCUS6998</name>
    <name evidence="3" type="ORF">TMI583_LOCUS6994</name>
</gene>
<evidence type="ECO:0000313" key="2">
    <source>
        <dbReference type="EMBL" id="CAF0848131.1"/>
    </source>
</evidence>
<sequence length="392" mass="45578">MNELESPVSSQKLSSSAQQTPRLLYVDALNYGKRFFRGRNHWNVIAVRDEVDKFVTGARQSGYEVTAFLDAEIKTKEAHKKWRRRREDEVRKGWRDMPQGFTAILGDAFIENGIKVLYSLDADGDDTLAAYAQEDGADILSADQDFFRYVGHTYSVYTNFVVRQGKLTLKRAKKNEQRKISERLFPANLPKTQSSVSYLTASVYERGAPSPLVYLYGNPHVIIRPLRQALYARLQKTEPIKEIFPVWNWEHEIVDWTDDDIVADPWFDALLERPYKAVKQFFPKEYSRQERHFSSQRQHRHYHCRSGESATSSERVRPTISAVAMPVRHECQQRNILLNRKRRERQKRIITAVKMMVMEQNQHHQSASALSDEDDNDNDDVPESVCVCLTTF</sequence>